<dbReference type="PANTHER" id="PTHR43031:SF1">
    <property type="entry name" value="PYRIDINE NUCLEOTIDE-DISULPHIDE OXIDOREDUCTASE"/>
    <property type="match status" value="1"/>
</dbReference>
<sequence>MSVPTARRVTAEQVADAVLAGAWVVDLRSGRDFAAGHVPGSVSVGFTGVAPAEGLSAAAGWLVPWCDDIVLLTDAPVVLEPALRELARLGLDDVATHVVGDEPGPSRLTARYRVADWAEYREACHRGTTPVVVDVRDDDEWRAGHLPGALHLAVPDLERVAASLPRGELWVHAATGHRAGLAASLLHRAGRDVVHVDDAWERVGALRILTTPHAA</sequence>
<comment type="caution">
    <text evidence="2">The sequence shown here is derived from an EMBL/GenBank/DDBJ whole genome shotgun (WGS) entry which is preliminary data.</text>
</comment>
<reference evidence="3" key="1">
    <citation type="journal article" date="2019" name="Int. J. Syst. Evol. Microbiol.">
        <title>The Global Catalogue of Microorganisms (GCM) 10K type strain sequencing project: providing services to taxonomists for standard genome sequencing and annotation.</title>
        <authorList>
            <consortium name="The Broad Institute Genomics Platform"/>
            <consortium name="The Broad Institute Genome Sequencing Center for Infectious Disease"/>
            <person name="Wu L."/>
            <person name="Ma J."/>
        </authorList>
    </citation>
    <scope>NUCLEOTIDE SEQUENCE [LARGE SCALE GENOMIC DNA]</scope>
    <source>
        <strain evidence="3">JCM 18459</strain>
    </source>
</reference>
<dbReference type="Pfam" id="PF00581">
    <property type="entry name" value="Rhodanese"/>
    <property type="match status" value="1"/>
</dbReference>
<dbReference type="CDD" id="cd00158">
    <property type="entry name" value="RHOD"/>
    <property type="match status" value="1"/>
</dbReference>
<dbReference type="Gene3D" id="3.40.250.10">
    <property type="entry name" value="Rhodanese-like domain"/>
    <property type="match status" value="2"/>
</dbReference>
<protein>
    <recommendedName>
        <fullName evidence="1">Rhodanese domain-containing protein</fullName>
    </recommendedName>
</protein>
<dbReference type="InterPro" id="IPR036873">
    <property type="entry name" value="Rhodanese-like_dom_sf"/>
</dbReference>
<dbReference type="EMBL" id="BAABKG010000004">
    <property type="protein sequence ID" value="GAA5152793.1"/>
    <property type="molecule type" value="Genomic_DNA"/>
</dbReference>
<gene>
    <name evidence="2" type="ORF">GCM10023340_33730</name>
</gene>
<proteinExistence type="predicted"/>
<feature type="domain" description="Rhodanese" evidence="1">
    <location>
        <begin position="131"/>
        <end position="212"/>
    </location>
</feature>
<evidence type="ECO:0000313" key="3">
    <source>
        <dbReference type="Proteomes" id="UP001500221"/>
    </source>
</evidence>
<dbReference type="InterPro" id="IPR050229">
    <property type="entry name" value="GlpE_sulfurtransferase"/>
</dbReference>
<organism evidence="2 3">
    <name type="scientific">Nocardioides marinquilinus</name>
    <dbReference type="NCBI Taxonomy" id="1210400"/>
    <lineage>
        <taxon>Bacteria</taxon>
        <taxon>Bacillati</taxon>
        <taxon>Actinomycetota</taxon>
        <taxon>Actinomycetes</taxon>
        <taxon>Propionibacteriales</taxon>
        <taxon>Nocardioidaceae</taxon>
        <taxon>Nocardioides</taxon>
    </lineage>
</organism>
<keyword evidence="3" id="KW-1185">Reference proteome</keyword>
<dbReference type="Proteomes" id="UP001500221">
    <property type="component" value="Unassembled WGS sequence"/>
</dbReference>
<dbReference type="InterPro" id="IPR001763">
    <property type="entry name" value="Rhodanese-like_dom"/>
</dbReference>
<dbReference type="PROSITE" id="PS50206">
    <property type="entry name" value="RHODANESE_3"/>
    <property type="match status" value="2"/>
</dbReference>
<dbReference type="SMART" id="SM00450">
    <property type="entry name" value="RHOD"/>
    <property type="match status" value="1"/>
</dbReference>
<evidence type="ECO:0000259" key="1">
    <source>
        <dbReference type="PROSITE" id="PS50206"/>
    </source>
</evidence>
<feature type="domain" description="Rhodanese" evidence="1">
    <location>
        <begin position="18"/>
        <end position="44"/>
    </location>
</feature>
<evidence type="ECO:0000313" key="2">
    <source>
        <dbReference type="EMBL" id="GAA5152793.1"/>
    </source>
</evidence>
<dbReference type="RefSeq" id="WP_345461192.1">
    <property type="nucleotide sequence ID" value="NZ_BAABKG010000004.1"/>
</dbReference>
<name>A0ABP9PVC5_9ACTN</name>
<dbReference type="SUPFAM" id="SSF52821">
    <property type="entry name" value="Rhodanese/Cell cycle control phosphatase"/>
    <property type="match status" value="2"/>
</dbReference>
<dbReference type="PANTHER" id="PTHR43031">
    <property type="entry name" value="FAD-DEPENDENT OXIDOREDUCTASE"/>
    <property type="match status" value="1"/>
</dbReference>
<accession>A0ABP9PVC5</accession>